<organism evidence="1 2">
    <name type="scientific">Drosophila simulans</name>
    <name type="common">Fruit fly</name>
    <dbReference type="NCBI Taxonomy" id="7240"/>
    <lineage>
        <taxon>Eukaryota</taxon>
        <taxon>Metazoa</taxon>
        <taxon>Ecdysozoa</taxon>
        <taxon>Arthropoda</taxon>
        <taxon>Hexapoda</taxon>
        <taxon>Insecta</taxon>
        <taxon>Pterygota</taxon>
        <taxon>Neoptera</taxon>
        <taxon>Endopterygota</taxon>
        <taxon>Diptera</taxon>
        <taxon>Brachycera</taxon>
        <taxon>Muscomorpha</taxon>
        <taxon>Ephydroidea</taxon>
        <taxon>Drosophilidae</taxon>
        <taxon>Drosophila</taxon>
        <taxon>Sophophora</taxon>
    </lineage>
</organism>
<sequence length="163" mass="18318">MRMVPLGNRILHENGSVNIPRNFICYTPNNPINSAIVGATAIRLRLLGIRPYDTALHMEQDMILHNFLAGVQFEESENVKTNDAGYPLNLNYTLRFPSELRTMKGPIIETWRTSRLFLSYDTSGSRNRLENDGGVPVGYIREGFLPVQHALTCPGWHGIGSYG</sequence>
<dbReference type="HOGENOM" id="CLU_1628804_0_0_1"/>
<gene>
    <name evidence="1" type="primary">Dsim\GD12384</name>
    <name evidence="1" type="ORF">Dsim_GD12384</name>
</gene>
<protein>
    <submittedName>
        <fullName evidence="1">GD12384</fullName>
    </submittedName>
</protein>
<proteinExistence type="predicted"/>
<name>B4QNY8_DROSI</name>
<evidence type="ECO:0000313" key="2">
    <source>
        <dbReference type="Proteomes" id="UP000000304"/>
    </source>
</evidence>
<dbReference type="EMBL" id="CM000363">
    <property type="protein sequence ID" value="EDX10890.1"/>
    <property type="molecule type" value="Genomic_DNA"/>
</dbReference>
<dbReference type="OrthoDB" id="6512918at2759"/>
<accession>B4QNY8</accession>
<keyword evidence="2" id="KW-1185">Reference proteome</keyword>
<reference evidence="1 2" key="1">
    <citation type="journal article" date="2007" name="Nature">
        <title>Evolution of genes and genomes on the Drosophila phylogeny.</title>
        <authorList>
            <consortium name="Drosophila 12 Genomes Consortium"/>
            <person name="Clark A.G."/>
            <person name="Eisen M.B."/>
            <person name="Smith D.R."/>
            <person name="Bergman C.M."/>
            <person name="Oliver B."/>
            <person name="Markow T.A."/>
            <person name="Kaufman T.C."/>
            <person name="Kellis M."/>
            <person name="Gelbart W."/>
            <person name="Iyer V.N."/>
            <person name="Pollard D.A."/>
            <person name="Sackton T.B."/>
            <person name="Larracuente A.M."/>
            <person name="Singh N.D."/>
            <person name="Abad J.P."/>
            <person name="Abt D.N."/>
            <person name="Adryan B."/>
            <person name="Aguade M."/>
            <person name="Akashi H."/>
            <person name="Anderson W.W."/>
            <person name="Aquadro C.F."/>
            <person name="Ardell D.H."/>
            <person name="Arguello R."/>
            <person name="Artieri C.G."/>
            <person name="Barbash D.A."/>
            <person name="Barker D."/>
            <person name="Barsanti P."/>
            <person name="Batterham P."/>
            <person name="Batzoglou S."/>
            <person name="Begun D."/>
            <person name="Bhutkar A."/>
            <person name="Blanco E."/>
            <person name="Bosak S.A."/>
            <person name="Bradley R.K."/>
            <person name="Brand A.D."/>
            <person name="Brent M.R."/>
            <person name="Brooks A.N."/>
            <person name="Brown R.H."/>
            <person name="Butlin R.K."/>
            <person name="Caggese C."/>
            <person name="Calvi B.R."/>
            <person name="Bernardo de Carvalho A."/>
            <person name="Caspi A."/>
            <person name="Castrezana S."/>
            <person name="Celniker S.E."/>
            <person name="Chang J.L."/>
            <person name="Chapple C."/>
            <person name="Chatterji S."/>
            <person name="Chinwalla A."/>
            <person name="Civetta A."/>
            <person name="Clifton S.W."/>
            <person name="Comeron J.M."/>
            <person name="Costello J.C."/>
            <person name="Coyne J.A."/>
            <person name="Daub J."/>
            <person name="David R.G."/>
            <person name="Delcher A.L."/>
            <person name="Delehaunty K."/>
            <person name="Do C.B."/>
            <person name="Ebling H."/>
            <person name="Edwards K."/>
            <person name="Eickbush T."/>
            <person name="Evans J.D."/>
            <person name="Filipski A."/>
            <person name="Findeiss S."/>
            <person name="Freyhult E."/>
            <person name="Fulton L."/>
            <person name="Fulton R."/>
            <person name="Garcia A.C."/>
            <person name="Gardiner A."/>
            <person name="Garfield D.A."/>
            <person name="Garvin B.E."/>
            <person name="Gibson G."/>
            <person name="Gilbert D."/>
            <person name="Gnerre S."/>
            <person name="Godfrey J."/>
            <person name="Good R."/>
            <person name="Gotea V."/>
            <person name="Gravely B."/>
            <person name="Greenberg A.J."/>
            <person name="Griffiths-Jones S."/>
            <person name="Gross S."/>
            <person name="Guigo R."/>
            <person name="Gustafson E.A."/>
            <person name="Haerty W."/>
            <person name="Hahn M.W."/>
            <person name="Halligan D.L."/>
            <person name="Halpern A.L."/>
            <person name="Halter G.M."/>
            <person name="Han M.V."/>
            <person name="Heger A."/>
            <person name="Hillier L."/>
            <person name="Hinrichs A.S."/>
            <person name="Holmes I."/>
            <person name="Hoskins R.A."/>
            <person name="Hubisz M.J."/>
            <person name="Hultmark D."/>
            <person name="Huntley M.A."/>
            <person name="Jaffe D.B."/>
            <person name="Jagadeeshan S."/>
            <person name="Jeck W.R."/>
            <person name="Johnson J."/>
            <person name="Jones C.D."/>
            <person name="Jordan W.C."/>
            <person name="Karpen G.H."/>
            <person name="Kataoka E."/>
            <person name="Keightley P.D."/>
            <person name="Kheradpour P."/>
            <person name="Kirkness E.F."/>
            <person name="Koerich L.B."/>
            <person name="Kristiansen K."/>
            <person name="Kudrna D."/>
            <person name="Kulathinal R.J."/>
            <person name="Kumar S."/>
            <person name="Kwok R."/>
            <person name="Lander E."/>
            <person name="Langley C.H."/>
            <person name="Lapoint R."/>
            <person name="Lazzaro B.P."/>
            <person name="Lee S.J."/>
            <person name="Levesque L."/>
            <person name="Li R."/>
            <person name="Lin C.F."/>
            <person name="Lin M.F."/>
            <person name="Lindblad-Toh K."/>
            <person name="Llopart A."/>
            <person name="Long M."/>
            <person name="Low L."/>
            <person name="Lozovsky E."/>
            <person name="Lu J."/>
            <person name="Luo M."/>
            <person name="Machado C.A."/>
            <person name="Makalowski W."/>
            <person name="Marzo M."/>
            <person name="Matsuda M."/>
            <person name="Matzkin L."/>
            <person name="McAllister B."/>
            <person name="McBride C.S."/>
            <person name="McKernan B."/>
            <person name="McKernan K."/>
            <person name="Mendez-Lago M."/>
            <person name="Minx P."/>
            <person name="Mollenhauer M.U."/>
            <person name="Montooth K."/>
            <person name="Mount S.M."/>
            <person name="Mu X."/>
            <person name="Myers E."/>
            <person name="Negre B."/>
            <person name="Newfeld S."/>
            <person name="Nielsen R."/>
            <person name="Noor M.A."/>
            <person name="O'Grady P."/>
            <person name="Pachter L."/>
            <person name="Papaceit M."/>
            <person name="Parisi M.J."/>
            <person name="Parisi M."/>
            <person name="Parts L."/>
            <person name="Pedersen J.S."/>
            <person name="Pesole G."/>
            <person name="Phillippy A.M."/>
            <person name="Ponting C.P."/>
            <person name="Pop M."/>
            <person name="Porcelli D."/>
            <person name="Powell J.R."/>
            <person name="Prohaska S."/>
            <person name="Pruitt K."/>
            <person name="Puig M."/>
            <person name="Quesneville H."/>
            <person name="Ram K.R."/>
            <person name="Rand D."/>
            <person name="Rasmussen M.D."/>
            <person name="Reed L.K."/>
            <person name="Reenan R."/>
            <person name="Reily A."/>
            <person name="Remington K.A."/>
            <person name="Rieger T.T."/>
            <person name="Ritchie M.G."/>
            <person name="Robin C."/>
            <person name="Rogers Y.H."/>
            <person name="Rohde C."/>
            <person name="Rozas J."/>
            <person name="Rubenfield M.J."/>
            <person name="Ruiz A."/>
            <person name="Russo S."/>
            <person name="Salzberg S.L."/>
            <person name="Sanchez-Gracia A."/>
            <person name="Saranga D.J."/>
            <person name="Sato H."/>
            <person name="Schaeffer S.W."/>
            <person name="Schatz M.C."/>
            <person name="Schlenke T."/>
            <person name="Schwartz R."/>
            <person name="Segarra C."/>
            <person name="Singh R.S."/>
            <person name="Sirot L."/>
            <person name="Sirota M."/>
            <person name="Sisneros N.B."/>
            <person name="Smith C.D."/>
            <person name="Smith T.F."/>
            <person name="Spieth J."/>
            <person name="Stage D.E."/>
            <person name="Stark A."/>
            <person name="Stephan W."/>
            <person name="Strausberg R.L."/>
            <person name="Strempel S."/>
            <person name="Sturgill D."/>
            <person name="Sutton G."/>
            <person name="Sutton G.G."/>
            <person name="Tao W."/>
            <person name="Teichmann S."/>
            <person name="Tobari Y.N."/>
            <person name="Tomimura Y."/>
            <person name="Tsolas J.M."/>
            <person name="Valente V.L."/>
            <person name="Venter E."/>
            <person name="Venter J.C."/>
            <person name="Vicario S."/>
            <person name="Vieira F.G."/>
            <person name="Vilella A.J."/>
            <person name="Villasante A."/>
            <person name="Walenz B."/>
            <person name="Wang J."/>
            <person name="Wasserman M."/>
            <person name="Watts T."/>
            <person name="Wilson D."/>
            <person name="Wilson R.K."/>
            <person name="Wing R.A."/>
            <person name="Wolfner M.F."/>
            <person name="Wong A."/>
            <person name="Wong G.K."/>
            <person name="Wu C.I."/>
            <person name="Wu G."/>
            <person name="Yamamoto D."/>
            <person name="Yang H.P."/>
            <person name="Yang S.P."/>
            <person name="Yorke J.A."/>
            <person name="Yoshida K."/>
            <person name="Zdobnov E."/>
            <person name="Zhang P."/>
            <person name="Zhang Y."/>
            <person name="Zimin A.V."/>
            <person name="Baldwin J."/>
            <person name="Abdouelleil A."/>
            <person name="Abdulkadir J."/>
            <person name="Abebe A."/>
            <person name="Abera B."/>
            <person name="Abreu J."/>
            <person name="Acer S.C."/>
            <person name="Aftuck L."/>
            <person name="Alexander A."/>
            <person name="An P."/>
            <person name="Anderson E."/>
            <person name="Anderson S."/>
            <person name="Arachi H."/>
            <person name="Azer M."/>
            <person name="Bachantsang P."/>
            <person name="Barry A."/>
            <person name="Bayul T."/>
            <person name="Berlin A."/>
            <person name="Bessette D."/>
            <person name="Bloom T."/>
            <person name="Blye J."/>
            <person name="Boguslavskiy L."/>
            <person name="Bonnet C."/>
            <person name="Boukhgalter B."/>
            <person name="Bourzgui I."/>
            <person name="Brown A."/>
            <person name="Cahill P."/>
            <person name="Channer S."/>
            <person name="Cheshatsang Y."/>
            <person name="Chuda L."/>
            <person name="Citroen M."/>
            <person name="Collymore A."/>
            <person name="Cooke P."/>
            <person name="Costello M."/>
            <person name="D'Aco K."/>
            <person name="Daza R."/>
            <person name="De Haan G."/>
            <person name="DeGray S."/>
            <person name="DeMaso C."/>
            <person name="Dhargay N."/>
            <person name="Dooley K."/>
            <person name="Dooley E."/>
            <person name="Doricent M."/>
            <person name="Dorje P."/>
            <person name="Dorjee K."/>
            <person name="Dupes A."/>
            <person name="Elong R."/>
            <person name="Falk J."/>
            <person name="Farina A."/>
            <person name="Faro S."/>
            <person name="Ferguson D."/>
            <person name="Fisher S."/>
            <person name="Foley C.D."/>
            <person name="Franke A."/>
            <person name="Friedrich D."/>
            <person name="Gadbois L."/>
            <person name="Gearin G."/>
            <person name="Gearin C.R."/>
            <person name="Giannoukos G."/>
            <person name="Goode T."/>
            <person name="Graham J."/>
            <person name="Grandbois E."/>
            <person name="Grewal S."/>
            <person name="Gyaltsen K."/>
            <person name="Hafez N."/>
            <person name="Hagos B."/>
            <person name="Hall J."/>
            <person name="Henson C."/>
            <person name="Hollinger A."/>
            <person name="Honan T."/>
            <person name="Huard M.D."/>
            <person name="Hughes L."/>
            <person name="Hurhula B."/>
            <person name="Husby M.E."/>
            <person name="Kamat A."/>
            <person name="Kanga B."/>
            <person name="Kashin S."/>
            <person name="Khazanovich D."/>
            <person name="Kisner P."/>
            <person name="Lance K."/>
            <person name="Lara M."/>
            <person name="Lee W."/>
            <person name="Lennon N."/>
            <person name="Letendre F."/>
            <person name="LeVine R."/>
            <person name="Lipovsky A."/>
            <person name="Liu X."/>
            <person name="Liu J."/>
            <person name="Liu S."/>
            <person name="Lokyitsang T."/>
            <person name="Lokyitsang Y."/>
            <person name="Lubonja R."/>
            <person name="Lui A."/>
            <person name="MacDonald P."/>
            <person name="Magnisalis V."/>
            <person name="Maru K."/>
            <person name="Matthews C."/>
            <person name="McCusker W."/>
            <person name="McDonough S."/>
            <person name="Mehta T."/>
            <person name="Meldrim J."/>
            <person name="Meneus L."/>
            <person name="Mihai O."/>
            <person name="Mihalev A."/>
            <person name="Mihova T."/>
            <person name="Mittelman R."/>
            <person name="Mlenga V."/>
            <person name="Montmayeur A."/>
            <person name="Mulrain L."/>
            <person name="Navidi A."/>
            <person name="Naylor J."/>
            <person name="Negash T."/>
            <person name="Nguyen T."/>
            <person name="Nguyen N."/>
            <person name="Nicol R."/>
            <person name="Norbu C."/>
            <person name="Norbu N."/>
            <person name="Novod N."/>
            <person name="O'Neill B."/>
            <person name="Osman S."/>
            <person name="Markiewicz E."/>
            <person name="Oyono O.L."/>
            <person name="Patti C."/>
            <person name="Phunkhang P."/>
            <person name="Pierre F."/>
            <person name="Priest M."/>
            <person name="Raghuraman S."/>
            <person name="Rege F."/>
            <person name="Reyes R."/>
            <person name="Rise C."/>
            <person name="Rogov P."/>
            <person name="Ross K."/>
            <person name="Ryan E."/>
            <person name="Settipalli S."/>
            <person name="Shea T."/>
            <person name="Sherpa N."/>
            <person name="Shi L."/>
            <person name="Shih D."/>
            <person name="Sparrow T."/>
            <person name="Spaulding J."/>
            <person name="Stalker J."/>
            <person name="Stange-Thomann N."/>
            <person name="Stavropoulos S."/>
            <person name="Stone C."/>
            <person name="Strader C."/>
            <person name="Tesfaye S."/>
            <person name="Thomson T."/>
            <person name="Thoulutsang Y."/>
            <person name="Thoulutsang D."/>
            <person name="Topham K."/>
            <person name="Topping I."/>
            <person name="Tsamla T."/>
            <person name="Vassiliev H."/>
            <person name="Vo A."/>
            <person name="Wangchuk T."/>
            <person name="Wangdi T."/>
            <person name="Weiand M."/>
            <person name="Wilkinson J."/>
            <person name="Wilson A."/>
            <person name="Yadav S."/>
            <person name="Young G."/>
            <person name="Yu Q."/>
            <person name="Zembek L."/>
            <person name="Zhong D."/>
            <person name="Zimmer A."/>
            <person name="Zwirko Z."/>
            <person name="Jaffe D.B."/>
            <person name="Alvarez P."/>
            <person name="Brockman W."/>
            <person name="Butler J."/>
            <person name="Chin C."/>
            <person name="Gnerre S."/>
            <person name="Grabherr M."/>
            <person name="Kleber M."/>
            <person name="Mauceli E."/>
            <person name="MacCallum I."/>
        </authorList>
    </citation>
    <scope>NUCLEOTIDE SEQUENCE [LARGE SCALE GENOMIC DNA]</scope>
    <source>
        <strain evidence="2">white501</strain>
    </source>
</reference>
<dbReference type="Proteomes" id="UP000000304">
    <property type="component" value="Chromosome 3L"/>
</dbReference>
<dbReference type="AlphaFoldDB" id="B4QNY8"/>
<evidence type="ECO:0000313" key="1">
    <source>
        <dbReference type="EMBL" id="EDX10890.1"/>
    </source>
</evidence>